<dbReference type="CDD" id="cd01518">
    <property type="entry name" value="RHOD_YceA"/>
    <property type="match status" value="1"/>
</dbReference>
<dbReference type="NCBIfam" id="NF001134">
    <property type="entry name" value="PRK00142.1-2"/>
    <property type="match status" value="1"/>
</dbReference>
<dbReference type="InterPro" id="IPR040503">
    <property type="entry name" value="TRHO_N"/>
</dbReference>
<feature type="domain" description="Rhodanese" evidence="1">
    <location>
        <begin position="152"/>
        <end position="247"/>
    </location>
</feature>
<dbReference type="Pfam" id="PF17773">
    <property type="entry name" value="UPF0176_N"/>
    <property type="match status" value="1"/>
</dbReference>
<dbReference type="InterPro" id="IPR022111">
    <property type="entry name" value="Rhodanese_C"/>
</dbReference>
<dbReference type="InterPro" id="IPR020936">
    <property type="entry name" value="TrhO"/>
</dbReference>
<dbReference type="InterPro" id="IPR036873">
    <property type="entry name" value="Rhodanese-like_dom_sf"/>
</dbReference>
<dbReference type="Pfam" id="PF00581">
    <property type="entry name" value="Rhodanese"/>
    <property type="match status" value="1"/>
</dbReference>
<dbReference type="AlphaFoldDB" id="A0A6J7XYQ2"/>
<evidence type="ECO:0000313" key="2">
    <source>
        <dbReference type="EMBL" id="CAB5239656.1"/>
    </source>
</evidence>
<dbReference type="Pfam" id="PF12368">
    <property type="entry name" value="Rhodanese_C"/>
    <property type="match status" value="1"/>
</dbReference>
<dbReference type="PROSITE" id="PS50206">
    <property type="entry name" value="RHODANESE_3"/>
    <property type="match status" value="1"/>
</dbReference>
<evidence type="ECO:0000259" key="1">
    <source>
        <dbReference type="PROSITE" id="PS50206"/>
    </source>
</evidence>
<dbReference type="HAMAP" id="MF_00469">
    <property type="entry name" value="TrhO"/>
    <property type="match status" value="1"/>
</dbReference>
<proteinExistence type="inferred from homology"/>
<dbReference type="PANTHER" id="PTHR43268:SF6">
    <property type="entry name" value="THIOSULFATE SULFURTRANSFERASE_RHODANESE-LIKE DOMAIN-CONTAINING PROTEIN 2"/>
    <property type="match status" value="1"/>
</dbReference>
<dbReference type="Gene3D" id="3.30.70.100">
    <property type="match status" value="1"/>
</dbReference>
<dbReference type="PANTHER" id="PTHR43268">
    <property type="entry name" value="THIOSULFATE SULFURTRANSFERASE/RHODANESE-LIKE DOMAIN-CONTAINING PROTEIN 2"/>
    <property type="match status" value="1"/>
</dbReference>
<dbReference type="SUPFAM" id="SSF52821">
    <property type="entry name" value="Rhodanese/Cell cycle control phosphatase"/>
    <property type="match status" value="1"/>
</dbReference>
<dbReference type="EMBL" id="CAFBSG010000004">
    <property type="protein sequence ID" value="CAB5239656.1"/>
    <property type="molecule type" value="Genomic_DNA"/>
</dbReference>
<gene>
    <name evidence="2" type="ORF">UFOPK3554_00407</name>
</gene>
<dbReference type="Gene3D" id="3.40.250.10">
    <property type="entry name" value="Rhodanese-like domain"/>
    <property type="match status" value="1"/>
</dbReference>
<dbReference type="InterPro" id="IPR001763">
    <property type="entry name" value="Rhodanese-like_dom"/>
</dbReference>
<accession>A0A6J7XYQ2</accession>
<organism evidence="2">
    <name type="scientific">freshwater metagenome</name>
    <dbReference type="NCBI Taxonomy" id="449393"/>
    <lineage>
        <taxon>unclassified sequences</taxon>
        <taxon>metagenomes</taxon>
        <taxon>ecological metagenomes</taxon>
    </lineage>
</organism>
<protein>
    <submittedName>
        <fullName evidence="2">Unannotated protein</fullName>
    </submittedName>
</protein>
<dbReference type="SMART" id="SM00450">
    <property type="entry name" value="RHOD"/>
    <property type="match status" value="1"/>
</dbReference>
<sequence>MKTPNTSLLQFFAPHRFRYDTPMELQKVLLFYGFTPVADPVAMKLWQHNLCETLGIKGRIIVSPHGINGTVGGDMSALKKYVKQTKKYPGFRRIDFKWSDGTGHDFPKLKVSVRAELVAFGNPSELKVDENGVVGGGIHLRPEEVDKLVAERGDDVIFFDGRNTFEAKIGKFKGAVVPDVATTREFVQEIESGKYDHMKDKPIVTYCTGGIRCEVLSSVMKNRGFTEVYQVKGGIVRYGDKFGDDSLWEGSLYTFDGRMTVDFSDKTKVIGECEKCLASTNKFYNCAQCHELILLCEPCSTIESNTECKHEFNRRRDREMIG</sequence>
<name>A0A6J7XYQ2_9ZZZZ</name>
<reference evidence="2" key="1">
    <citation type="submission" date="2020-05" db="EMBL/GenBank/DDBJ databases">
        <authorList>
            <person name="Chiriac C."/>
            <person name="Salcher M."/>
            <person name="Ghai R."/>
            <person name="Kavagutti S V."/>
        </authorList>
    </citation>
    <scope>NUCLEOTIDE SEQUENCE</scope>
</reference>